<dbReference type="RefSeq" id="WP_338637079.1">
    <property type="nucleotide sequence ID" value="NZ_CP146516.1"/>
</dbReference>
<organism evidence="2 3">
    <name type="scientific">Spirobacillus cienkowskii</name>
    <dbReference type="NCBI Taxonomy" id="495820"/>
    <lineage>
        <taxon>Bacteria</taxon>
        <taxon>Pseudomonadati</taxon>
        <taxon>Bdellovibrionota</taxon>
        <taxon>Oligoflexia</taxon>
        <taxon>Silvanigrellales</taxon>
        <taxon>Spirobacillus</taxon>
    </lineage>
</organism>
<dbReference type="EMBL" id="QOVW01000059">
    <property type="protein sequence ID" value="RDB36575.1"/>
    <property type="molecule type" value="Genomic_DNA"/>
</dbReference>
<evidence type="ECO:0000256" key="1">
    <source>
        <dbReference type="SAM" id="Phobius"/>
    </source>
</evidence>
<keyword evidence="1" id="KW-0812">Transmembrane</keyword>
<name>A0A369KV41_9BACT</name>
<feature type="transmembrane region" description="Helical" evidence="1">
    <location>
        <begin position="83"/>
        <end position="113"/>
    </location>
</feature>
<dbReference type="AlphaFoldDB" id="A0A369KV41"/>
<keyword evidence="1" id="KW-0472">Membrane</keyword>
<accession>A0A369KV41</accession>
<proteinExistence type="predicted"/>
<evidence type="ECO:0000313" key="3">
    <source>
        <dbReference type="Proteomes" id="UP000253934"/>
    </source>
</evidence>
<feature type="transmembrane region" description="Helical" evidence="1">
    <location>
        <begin position="39"/>
        <end position="63"/>
    </location>
</feature>
<evidence type="ECO:0000313" key="2">
    <source>
        <dbReference type="EMBL" id="RDB36575.1"/>
    </source>
</evidence>
<comment type="caution">
    <text evidence="2">The sequence shown here is derived from an EMBL/GenBank/DDBJ whole genome shotgun (WGS) entry which is preliminary data.</text>
</comment>
<reference evidence="2" key="1">
    <citation type="submission" date="2018-04" db="EMBL/GenBank/DDBJ databases">
        <title>Draft genome sequence of the Candidatus Spirobacillus cienkowskii, a pathogen of freshwater Daphnia species, reconstructed from hemolymph metagenomic reads.</title>
        <authorList>
            <person name="Bresciani L."/>
            <person name="Lemos L.N."/>
            <person name="Wale N."/>
            <person name="Lin J.Y."/>
            <person name="Fernandes G.R."/>
            <person name="Duffy M.A."/>
            <person name="Rodrigues J.M."/>
        </authorList>
    </citation>
    <scope>NUCLEOTIDE SEQUENCE [LARGE SCALE GENOMIC DNA]</scope>
    <source>
        <strain evidence="2">Binning01</strain>
    </source>
</reference>
<gene>
    <name evidence="2" type="ORF">DCC88_04665</name>
</gene>
<keyword evidence="3" id="KW-1185">Reference proteome</keyword>
<protein>
    <submittedName>
        <fullName evidence="2">Uncharacterized protein</fullName>
    </submittedName>
</protein>
<sequence>MSRVIKKSVDDFEIYLKDNFPEHARRILKSRSNASFVRFFYPFVSFLLPFMFFSSSAIVILFLKNYLVENAKNGRFSEIINEHTIPSFLAVLCSIGFGLAFLCFVIGFIAGIFKARDLIFESEQLETGIRHIWLIEQKANPKFSENNFLKVEA</sequence>
<dbReference type="Proteomes" id="UP000253934">
    <property type="component" value="Unassembled WGS sequence"/>
</dbReference>
<keyword evidence="1" id="KW-1133">Transmembrane helix</keyword>